<keyword evidence="4 5" id="KW-0560">Oxidoreductase</keyword>
<name>A0A9P6VV30_RHOMI</name>
<feature type="binding site" evidence="7">
    <location>
        <position position="246"/>
    </location>
    <ligand>
        <name>5-hydroxyisourate</name>
        <dbReference type="ChEBI" id="CHEBI:18072"/>
    </ligand>
</feature>
<comment type="catalytic activity">
    <reaction evidence="5 8">
        <text>urate + O2 + H2O = 5-hydroxyisourate + H2O2</text>
        <dbReference type="Rhea" id="RHEA:21368"/>
        <dbReference type="ChEBI" id="CHEBI:15377"/>
        <dbReference type="ChEBI" id="CHEBI:15379"/>
        <dbReference type="ChEBI" id="CHEBI:16240"/>
        <dbReference type="ChEBI" id="CHEBI:17775"/>
        <dbReference type="ChEBI" id="CHEBI:18072"/>
        <dbReference type="EC" id="1.7.3.3"/>
    </reaction>
</comment>
<keyword evidence="3 5" id="KW-0659">Purine metabolism</keyword>
<evidence type="ECO:0000256" key="8">
    <source>
        <dbReference type="RuleBase" id="RU004455"/>
    </source>
</evidence>
<evidence type="ECO:0000256" key="4">
    <source>
        <dbReference type="ARBA" id="ARBA00023002"/>
    </source>
</evidence>
<dbReference type="GO" id="GO:0019628">
    <property type="term" value="P:urate catabolic process"/>
    <property type="evidence" value="ECO:0007669"/>
    <property type="project" value="TreeGrafter"/>
</dbReference>
<comment type="caution">
    <text evidence="9">The sequence shown here is derived from an EMBL/GenBank/DDBJ whole genome shotgun (WGS) entry which is preliminary data.</text>
</comment>
<feature type="active site" description="Charge relay system" evidence="6">
    <location>
        <position position="11"/>
    </location>
</feature>
<organism evidence="9 10">
    <name type="scientific">Rhodotorula mucilaginosa</name>
    <name type="common">Yeast</name>
    <name type="synonym">Rhodotorula rubra</name>
    <dbReference type="NCBI Taxonomy" id="5537"/>
    <lineage>
        <taxon>Eukaryota</taxon>
        <taxon>Fungi</taxon>
        <taxon>Dikarya</taxon>
        <taxon>Basidiomycota</taxon>
        <taxon>Pucciniomycotina</taxon>
        <taxon>Microbotryomycetes</taxon>
        <taxon>Sporidiobolales</taxon>
        <taxon>Sporidiobolaceae</taxon>
        <taxon>Rhodotorula</taxon>
    </lineage>
</organism>
<evidence type="ECO:0000256" key="1">
    <source>
        <dbReference type="ARBA" id="ARBA00004831"/>
    </source>
</evidence>
<feature type="binding site" evidence="7">
    <location>
        <position position="174"/>
    </location>
    <ligand>
        <name>5-hydroxyisourate</name>
        <dbReference type="ChEBI" id="CHEBI:18072"/>
    </ligand>
</feature>
<feature type="binding site" evidence="7">
    <location>
        <position position="57"/>
    </location>
    <ligand>
        <name>urate</name>
        <dbReference type="ChEBI" id="CHEBI:17775"/>
    </ligand>
</feature>
<evidence type="ECO:0000256" key="5">
    <source>
        <dbReference type="PIRNR" id="PIRNR000241"/>
    </source>
</evidence>
<evidence type="ECO:0000256" key="3">
    <source>
        <dbReference type="ARBA" id="ARBA00022631"/>
    </source>
</evidence>
<comment type="similarity">
    <text evidence="2 5 8">Belongs to the uricase family.</text>
</comment>
<feature type="binding site" evidence="7">
    <location>
        <position position="272"/>
    </location>
    <ligand>
        <name>urate</name>
        <dbReference type="ChEBI" id="CHEBI:17775"/>
    </ligand>
</feature>
<feature type="active site" description="Charge relay system" evidence="6">
    <location>
        <position position="57"/>
    </location>
</feature>
<sequence length="318" mass="35473">MPHLALAKYGKDKVRVSRIVRHADGTHDFVEYIIRCLVEGDVERAWTHSDNSPIVATDSIKVDNPVALRRNTCNVFAKTSPYVLQPEKFALDLALHFVDTYSHLSRCSVDIVQLKWSRINVKGKAHKHSFVRDGDEKRTVSAVVDATKGKNAVTATCQGGISGLLCLKTTESSFENYVFDKYTTLKPVDDRIFSTSVDCVYNVPIPASPFTKQVLSSLRIDFDAIYRSVVDTTLEIFATHNSASVQATLYLMCEQVLRDNADVSDIKYELPNKHYIAPDLSYIGLKNTEPKDAEVFTPVDAPSGYIIGHVTREAKAKL</sequence>
<dbReference type="OrthoDB" id="9992118at2759"/>
<feature type="binding site" evidence="7">
    <location>
        <position position="58"/>
    </location>
    <ligand>
        <name>urate</name>
        <dbReference type="ChEBI" id="CHEBI:17775"/>
    </ligand>
</feature>
<comment type="subcellular location">
    <subcellularLocation>
        <location evidence="5">Peroxisome</location>
    </subcellularLocation>
</comment>
<gene>
    <name evidence="9" type="ORF">C6P46_001315</name>
</gene>
<dbReference type="SUPFAM" id="SSF55620">
    <property type="entry name" value="Tetrahydrobiopterin biosynthesis enzymes-like"/>
    <property type="match status" value="2"/>
</dbReference>
<feature type="binding site" evidence="7">
    <location>
        <position position="191"/>
    </location>
    <ligand>
        <name>5-hydroxyisourate</name>
        <dbReference type="ChEBI" id="CHEBI:18072"/>
    </ligand>
</feature>
<dbReference type="EMBL" id="PUHQ01000133">
    <property type="protein sequence ID" value="KAG0654976.1"/>
    <property type="molecule type" value="Genomic_DNA"/>
</dbReference>
<dbReference type="Proteomes" id="UP000777482">
    <property type="component" value="Unassembled WGS sequence"/>
</dbReference>
<dbReference type="Gene3D" id="3.10.270.10">
    <property type="entry name" value="Urate Oxidase"/>
    <property type="match status" value="1"/>
</dbReference>
<dbReference type="GO" id="GO:0006145">
    <property type="term" value="P:purine nucleobase catabolic process"/>
    <property type="evidence" value="ECO:0007669"/>
    <property type="project" value="TreeGrafter"/>
</dbReference>
<feature type="binding site" evidence="7">
    <location>
        <position position="246"/>
    </location>
    <ligand>
        <name>urate</name>
        <dbReference type="ChEBI" id="CHEBI:17775"/>
    </ligand>
</feature>
<comment type="function">
    <text evidence="5 8">Catalyzes the oxidation of uric acid to 5-hydroxyisourate, which is further processed to form (S)-allantoin.</text>
</comment>
<feature type="binding site" evidence="7">
    <location>
        <position position="191"/>
    </location>
    <ligand>
        <name>urate</name>
        <dbReference type="ChEBI" id="CHEBI:17775"/>
    </ligand>
</feature>
<dbReference type="Pfam" id="PF01014">
    <property type="entry name" value="Uricase"/>
    <property type="match status" value="2"/>
</dbReference>
<dbReference type="EC" id="1.7.3.3" evidence="5 8"/>
<dbReference type="GO" id="GO:0005777">
    <property type="term" value="C:peroxisome"/>
    <property type="evidence" value="ECO:0007669"/>
    <property type="project" value="UniProtKB-SubCell"/>
</dbReference>
<evidence type="ECO:0000313" key="10">
    <source>
        <dbReference type="Proteomes" id="UP000777482"/>
    </source>
</evidence>
<evidence type="ECO:0000256" key="7">
    <source>
        <dbReference type="PIRSR" id="PIRSR000241-2"/>
    </source>
</evidence>
<feature type="binding site" evidence="7">
    <location>
        <position position="272"/>
    </location>
    <ligand>
        <name>O2</name>
        <dbReference type="ChEBI" id="CHEBI:15379"/>
    </ligand>
</feature>
<keyword evidence="10" id="KW-1185">Reference proteome</keyword>
<dbReference type="PRINTS" id="PR00093">
    <property type="entry name" value="URICASE"/>
</dbReference>
<accession>A0A9P6VV30</accession>
<feature type="binding site" evidence="7">
    <location>
        <position position="245"/>
    </location>
    <ligand>
        <name>urate</name>
        <dbReference type="ChEBI" id="CHEBI:17775"/>
    </ligand>
</feature>
<reference evidence="9 10" key="1">
    <citation type="submission" date="2020-11" db="EMBL/GenBank/DDBJ databases">
        <title>Kefir isolates.</title>
        <authorList>
            <person name="Marcisauskas S."/>
            <person name="Kim Y."/>
            <person name="Blasche S."/>
        </authorList>
    </citation>
    <scope>NUCLEOTIDE SEQUENCE [LARGE SCALE GENOMIC DNA]</scope>
    <source>
        <strain evidence="9 10">KR</strain>
    </source>
</reference>
<dbReference type="GO" id="GO:0004846">
    <property type="term" value="F:urate oxidase activity"/>
    <property type="evidence" value="ECO:0007669"/>
    <property type="project" value="UniProtKB-EC"/>
</dbReference>
<protein>
    <recommendedName>
        <fullName evidence="5 8">Uricase</fullName>
        <ecNumber evidence="5 8">1.7.3.3</ecNumber>
    </recommendedName>
    <alternativeName>
        <fullName evidence="5">Urate oxidase</fullName>
    </alternativeName>
</protein>
<keyword evidence="5" id="KW-0576">Peroxisome</keyword>
<feature type="binding site" evidence="7">
    <location>
        <position position="174"/>
    </location>
    <ligand>
        <name>urate</name>
        <dbReference type="ChEBI" id="CHEBI:17775"/>
    </ligand>
</feature>
<dbReference type="PANTHER" id="PTHR42874:SF1">
    <property type="entry name" value="URICASE"/>
    <property type="match status" value="1"/>
</dbReference>
<feature type="binding site" evidence="7">
    <location>
        <position position="272"/>
    </location>
    <ligand>
        <name>5-hydroxyisourate</name>
        <dbReference type="ChEBI" id="CHEBI:18072"/>
    </ligand>
</feature>
<dbReference type="PIRSF" id="PIRSF000241">
    <property type="entry name" value="Urate_oxidase"/>
    <property type="match status" value="1"/>
</dbReference>
<feature type="binding site" evidence="7">
    <location>
        <position position="245"/>
    </location>
    <ligand>
        <name>5-hydroxyisourate</name>
        <dbReference type="ChEBI" id="CHEBI:18072"/>
    </ligand>
</feature>
<feature type="binding site" evidence="7">
    <location>
        <position position="57"/>
    </location>
    <ligand>
        <name>5-hydroxyisourate</name>
        <dbReference type="ChEBI" id="CHEBI:18072"/>
    </ligand>
</feature>
<dbReference type="NCBIfam" id="TIGR03383">
    <property type="entry name" value="urate_oxi"/>
    <property type="match status" value="1"/>
</dbReference>
<dbReference type="PANTHER" id="PTHR42874">
    <property type="entry name" value="URICASE"/>
    <property type="match status" value="1"/>
</dbReference>
<feature type="binding site" evidence="7">
    <location>
        <position position="57"/>
    </location>
    <ligand>
        <name>O2</name>
        <dbReference type="ChEBI" id="CHEBI:15379"/>
    </ligand>
</feature>
<feature type="active site" description="Charge relay system" evidence="6">
    <location>
        <position position="274"/>
    </location>
</feature>
<comment type="pathway">
    <text evidence="1 5">Purine metabolism; urate degradation; (S)-allantoin from urate: step 1/3.</text>
</comment>
<dbReference type="AlphaFoldDB" id="A0A9P6VV30"/>
<evidence type="ECO:0000256" key="6">
    <source>
        <dbReference type="PIRSR" id="PIRSR000241-1"/>
    </source>
</evidence>
<evidence type="ECO:0000256" key="2">
    <source>
        <dbReference type="ARBA" id="ARBA00009760"/>
    </source>
</evidence>
<proteinExistence type="inferred from homology"/>
<evidence type="ECO:0000313" key="9">
    <source>
        <dbReference type="EMBL" id="KAG0654976.1"/>
    </source>
</evidence>
<dbReference type="InterPro" id="IPR002042">
    <property type="entry name" value="Uricase"/>
</dbReference>